<dbReference type="RefSeq" id="XP_024719723.1">
    <property type="nucleotide sequence ID" value="XM_024864297.1"/>
</dbReference>
<evidence type="ECO:0000313" key="3">
    <source>
        <dbReference type="Proteomes" id="UP000241818"/>
    </source>
</evidence>
<feature type="compositionally biased region" description="Basic residues" evidence="1">
    <location>
        <begin position="118"/>
        <end position="127"/>
    </location>
</feature>
<feature type="compositionally biased region" description="Basic and acidic residues" evidence="1">
    <location>
        <begin position="524"/>
        <end position="550"/>
    </location>
</feature>
<feature type="region of interest" description="Disordered" evidence="1">
    <location>
        <begin position="373"/>
        <end position="444"/>
    </location>
</feature>
<name>A0A2T3AYH8_AMORE</name>
<feature type="compositionally biased region" description="Basic and acidic residues" evidence="1">
    <location>
        <begin position="78"/>
        <end position="94"/>
    </location>
</feature>
<protein>
    <submittedName>
        <fullName evidence="2">Uncharacterized protein</fullName>
    </submittedName>
</protein>
<keyword evidence="3" id="KW-1185">Reference proteome</keyword>
<proteinExistence type="predicted"/>
<dbReference type="InParanoid" id="A0A2T3AYH8"/>
<gene>
    <name evidence="2" type="ORF">M430DRAFT_20433</name>
</gene>
<sequence length="550" mass="62469">MEAIRGIDSKAAKPIFDLLSRLHKSIEPRLGNLWLWRFDQTTKLRTLLGSLYKAIPVASLKAILDDVDCELYHIRKNMTDHPPRRSTERAEESKASVATSSSQVIRDEETNQREFEHKHGRKEHKRYPKDEPSRSIIEGKELPELSGSDIDPPPAQVHQSIRIVEGWLEQCYSTMENHRKKDDDTRSMVSTLGGGIAERPEGDAEVGKRFRIGSSKSSIEDSISRSHSYTLPLTQISDCVYERPPHNLGLDMRFLGRAIEIGTENGAEHQYQNKKLAVIERMKAEKLSIKRKISLNEAISILRATKRRQERRCMMSGGRSVEQDSPPRSPLEHITIENHSLVGYESSTEDSISLTDSEMQRCLNIIVTDLNRRKSNTSSESSRPSAINIGSILAQNSPSNRESSSLDRVNSERSSMQGSPTKCFSPQMPTTPCATRRRPLSPEISKIRREPRQISGQALAKLESHHGEQAGCNRWEEKQTANVQSLQEKITTLTSTNNKQPAIHLENMNLSEAIINSRRRRAKRASDSKVPTDEKYRHAERERFWTSKRP</sequence>
<dbReference type="OrthoDB" id="3557833at2759"/>
<organism evidence="2 3">
    <name type="scientific">Amorphotheca resinae ATCC 22711</name>
    <dbReference type="NCBI Taxonomy" id="857342"/>
    <lineage>
        <taxon>Eukaryota</taxon>
        <taxon>Fungi</taxon>
        <taxon>Dikarya</taxon>
        <taxon>Ascomycota</taxon>
        <taxon>Pezizomycotina</taxon>
        <taxon>Leotiomycetes</taxon>
        <taxon>Helotiales</taxon>
        <taxon>Amorphothecaceae</taxon>
        <taxon>Amorphotheca</taxon>
    </lineage>
</organism>
<feature type="compositionally biased region" description="Polar residues" evidence="1">
    <location>
        <begin position="376"/>
        <end position="385"/>
    </location>
</feature>
<feature type="region of interest" description="Disordered" evidence="1">
    <location>
        <begin position="78"/>
        <end position="136"/>
    </location>
</feature>
<feature type="compositionally biased region" description="Polar residues" evidence="1">
    <location>
        <begin position="393"/>
        <end position="433"/>
    </location>
</feature>
<evidence type="ECO:0000313" key="2">
    <source>
        <dbReference type="EMBL" id="PSS15124.1"/>
    </source>
</evidence>
<accession>A0A2T3AYH8</accession>
<feature type="compositionally biased region" description="Basic and acidic residues" evidence="1">
    <location>
        <begin position="105"/>
        <end position="117"/>
    </location>
</feature>
<reference evidence="2 3" key="1">
    <citation type="journal article" date="2018" name="New Phytol.">
        <title>Comparative genomics and transcriptomics depict ericoid mycorrhizal fungi as versatile saprotrophs and plant mutualists.</title>
        <authorList>
            <person name="Martino E."/>
            <person name="Morin E."/>
            <person name="Grelet G.A."/>
            <person name="Kuo A."/>
            <person name="Kohler A."/>
            <person name="Daghino S."/>
            <person name="Barry K.W."/>
            <person name="Cichocki N."/>
            <person name="Clum A."/>
            <person name="Dockter R.B."/>
            <person name="Hainaut M."/>
            <person name="Kuo R.C."/>
            <person name="LaButti K."/>
            <person name="Lindahl B.D."/>
            <person name="Lindquist E.A."/>
            <person name="Lipzen A."/>
            <person name="Khouja H.R."/>
            <person name="Magnuson J."/>
            <person name="Murat C."/>
            <person name="Ohm R.A."/>
            <person name="Singer S.W."/>
            <person name="Spatafora J.W."/>
            <person name="Wang M."/>
            <person name="Veneault-Fourrey C."/>
            <person name="Henrissat B."/>
            <person name="Grigoriev I.V."/>
            <person name="Martin F.M."/>
            <person name="Perotto S."/>
        </authorList>
    </citation>
    <scope>NUCLEOTIDE SEQUENCE [LARGE SCALE GENOMIC DNA]</scope>
    <source>
        <strain evidence="2 3">ATCC 22711</strain>
    </source>
</reference>
<dbReference type="Proteomes" id="UP000241818">
    <property type="component" value="Unassembled WGS sequence"/>
</dbReference>
<dbReference type="EMBL" id="KZ679013">
    <property type="protein sequence ID" value="PSS15124.1"/>
    <property type="molecule type" value="Genomic_DNA"/>
</dbReference>
<feature type="region of interest" description="Disordered" evidence="1">
    <location>
        <begin position="309"/>
        <end position="329"/>
    </location>
</feature>
<evidence type="ECO:0000256" key="1">
    <source>
        <dbReference type="SAM" id="MobiDB-lite"/>
    </source>
</evidence>
<dbReference type="AlphaFoldDB" id="A0A2T3AYH8"/>
<feature type="region of interest" description="Disordered" evidence="1">
    <location>
        <begin position="516"/>
        <end position="550"/>
    </location>
</feature>
<dbReference type="GeneID" id="36572378"/>